<dbReference type="Pfam" id="PF00583">
    <property type="entry name" value="Acetyltransf_1"/>
    <property type="match status" value="1"/>
</dbReference>
<dbReference type="InterPro" id="IPR016181">
    <property type="entry name" value="Acyl_CoA_acyltransferase"/>
</dbReference>
<feature type="region of interest" description="Disordered" evidence="3">
    <location>
        <begin position="1"/>
        <end position="42"/>
    </location>
</feature>
<dbReference type="GO" id="GO:0008080">
    <property type="term" value="F:N-acetyltransferase activity"/>
    <property type="evidence" value="ECO:0007669"/>
    <property type="project" value="InterPro"/>
</dbReference>
<name>A0AAV9D781_ACOCL</name>
<comment type="caution">
    <text evidence="5">The sequence shown here is derived from an EMBL/GenBank/DDBJ whole genome shotgun (WGS) entry which is preliminary data.</text>
</comment>
<gene>
    <name evidence="5" type="primary">NSI</name>
    <name evidence="5" type="ORF">QJS10_CPB15g00960</name>
</gene>
<dbReference type="PANTHER" id="PTHR43626:SF1">
    <property type="entry name" value="GCN5-RELATED N-ACETYLTRANSFERASE 1, CHLOROPLASTIC"/>
    <property type="match status" value="1"/>
</dbReference>
<reference evidence="5" key="1">
    <citation type="journal article" date="2023" name="Nat. Commun.">
        <title>Diploid and tetraploid genomes of Acorus and the evolution of monocots.</title>
        <authorList>
            <person name="Ma L."/>
            <person name="Liu K.W."/>
            <person name="Li Z."/>
            <person name="Hsiao Y.Y."/>
            <person name="Qi Y."/>
            <person name="Fu T."/>
            <person name="Tang G.D."/>
            <person name="Zhang D."/>
            <person name="Sun W.H."/>
            <person name="Liu D.K."/>
            <person name="Li Y."/>
            <person name="Chen G.Z."/>
            <person name="Liu X.D."/>
            <person name="Liao X.Y."/>
            <person name="Jiang Y.T."/>
            <person name="Yu X."/>
            <person name="Hao Y."/>
            <person name="Huang J."/>
            <person name="Zhao X.W."/>
            <person name="Ke S."/>
            <person name="Chen Y.Y."/>
            <person name="Wu W.L."/>
            <person name="Hsu J.L."/>
            <person name="Lin Y.F."/>
            <person name="Huang M.D."/>
            <person name="Li C.Y."/>
            <person name="Huang L."/>
            <person name="Wang Z.W."/>
            <person name="Zhao X."/>
            <person name="Zhong W.Y."/>
            <person name="Peng D.H."/>
            <person name="Ahmad S."/>
            <person name="Lan S."/>
            <person name="Zhang J.S."/>
            <person name="Tsai W.C."/>
            <person name="Van de Peer Y."/>
            <person name="Liu Z.J."/>
        </authorList>
    </citation>
    <scope>NUCLEOTIDE SEQUENCE</scope>
    <source>
        <strain evidence="5">CP</strain>
    </source>
</reference>
<protein>
    <submittedName>
        <fullName evidence="5">Acetyltransferase NSI</fullName>
    </submittedName>
</protein>
<dbReference type="PANTHER" id="PTHR43626">
    <property type="entry name" value="ACYL-COA N-ACYLTRANSFERASE"/>
    <property type="match status" value="1"/>
</dbReference>
<dbReference type="Proteomes" id="UP001180020">
    <property type="component" value="Unassembled WGS sequence"/>
</dbReference>
<dbReference type="SUPFAM" id="SSF55729">
    <property type="entry name" value="Acyl-CoA N-acyltransferases (Nat)"/>
    <property type="match status" value="1"/>
</dbReference>
<keyword evidence="2" id="KW-0012">Acyltransferase</keyword>
<proteinExistence type="predicted"/>
<keyword evidence="1" id="KW-0808">Transferase</keyword>
<evidence type="ECO:0000259" key="4">
    <source>
        <dbReference type="PROSITE" id="PS51186"/>
    </source>
</evidence>
<dbReference type="AlphaFoldDB" id="A0AAV9D781"/>
<evidence type="ECO:0000256" key="3">
    <source>
        <dbReference type="SAM" id="MobiDB-lite"/>
    </source>
</evidence>
<feature type="domain" description="N-acetyltransferase" evidence="4">
    <location>
        <begin position="49"/>
        <end position="183"/>
    </location>
</feature>
<evidence type="ECO:0000256" key="2">
    <source>
        <dbReference type="ARBA" id="ARBA00023315"/>
    </source>
</evidence>
<keyword evidence="6" id="KW-1185">Reference proteome</keyword>
<dbReference type="EMBL" id="JAUJYO010000015">
    <property type="protein sequence ID" value="KAK1295943.1"/>
    <property type="molecule type" value="Genomic_DNA"/>
</dbReference>
<feature type="compositionally biased region" description="Low complexity" evidence="3">
    <location>
        <begin position="24"/>
        <end position="39"/>
    </location>
</feature>
<dbReference type="InterPro" id="IPR000182">
    <property type="entry name" value="GNAT_dom"/>
</dbReference>
<dbReference type="Gene3D" id="3.40.630.30">
    <property type="match status" value="1"/>
</dbReference>
<sequence>MQVHTIAPTPTTSLPLRRPHRRPPTSSSSSSTTTTTSTSDADLDSRGFALHRTITGLDLDALNNVFARVGFPRRDPRKIMKALQHTPSLVWVAHREMPVAFARATGDGVFNAVVWDVVVDPSYQGIGLGRVVMERLIEELVGRGITNISLFAEPKVVGFYRPLGFAADPDGVKGMVYSRKQMRPQQKRRW</sequence>
<reference evidence="5" key="2">
    <citation type="submission" date="2023-06" db="EMBL/GenBank/DDBJ databases">
        <authorList>
            <person name="Ma L."/>
            <person name="Liu K.-W."/>
            <person name="Li Z."/>
            <person name="Hsiao Y.-Y."/>
            <person name="Qi Y."/>
            <person name="Fu T."/>
            <person name="Tang G."/>
            <person name="Zhang D."/>
            <person name="Sun W.-H."/>
            <person name="Liu D.-K."/>
            <person name="Li Y."/>
            <person name="Chen G.-Z."/>
            <person name="Liu X.-D."/>
            <person name="Liao X.-Y."/>
            <person name="Jiang Y.-T."/>
            <person name="Yu X."/>
            <person name="Hao Y."/>
            <person name="Huang J."/>
            <person name="Zhao X.-W."/>
            <person name="Ke S."/>
            <person name="Chen Y.-Y."/>
            <person name="Wu W.-L."/>
            <person name="Hsu J.-L."/>
            <person name="Lin Y.-F."/>
            <person name="Huang M.-D."/>
            <person name="Li C.-Y."/>
            <person name="Huang L."/>
            <person name="Wang Z.-W."/>
            <person name="Zhao X."/>
            <person name="Zhong W.-Y."/>
            <person name="Peng D.-H."/>
            <person name="Ahmad S."/>
            <person name="Lan S."/>
            <person name="Zhang J.-S."/>
            <person name="Tsai W.-C."/>
            <person name="Van De Peer Y."/>
            <person name="Liu Z.-J."/>
        </authorList>
    </citation>
    <scope>NUCLEOTIDE SEQUENCE</scope>
    <source>
        <strain evidence="5">CP</strain>
        <tissue evidence="5">Leaves</tissue>
    </source>
</reference>
<evidence type="ECO:0000313" key="5">
    <source>
        <dbReference type="EMBL" id="KAK1295943.1"/>
    </source>
</evidence>
<evidence type="ECO:0000313" key="6">
    <source>
        <dbReference type="Proteomes" id="UP001180020"/>
    </source>
</evidence>
<dbReference type="GO" id="GO:0005737">
    <property type="term" value="C:cytoplasm"/>
    <property type="evidence" value="ECO:0007669"/>
    <property type="project" value="TreeGrafter"/>
</dbReference>
<dbReference type="PROSITE" id="PS51186">
    <property type="entry name" value="GNAT"/>
    <property type="match status" value="1"/>
</dbReference>
<accession>A0AAV9D781</accession>
<organism evidence="5 6">
    <name type="scientific">Acorus calamus</name>
    <name type="common">Sweet flag</name>
    <dbReference type="NCBI Taxonomy" id="4465"/>
    <lineage>
        <taxon>Eukaryota</taxon>
        <taxon>Viridiplantae</taxon>
        <taxon>Streptophyta</taxon>
        <taxon>Embryophyta</taxon>
        <taxon>Tracheophyta</taxon>
        <taxon>Spermatophyta</taxon>
        <taxon>Magnoliopsida</taxon>
        <taxon>Liliopsida</taxon>
        <taxon>Acoraceae</taxon>
        <taxon>Acorus</taxon>
    </lineage>
</organism>
<evidence type="ECO:0000256" key="1">
    <source>
        <dbReference type="ARBA" id="ARBA00022679"/>
    </source>
</evidence>
<dbReference type="InterPro" id="IPR045039">
    <property type="entry name" value="NSI-like"/>
</dbReference>